<dbReference type="InterPro" id="IPR050484">
    <property type="entry name" value="Transf_Hexapept/Carb_Anhydrase"/>
</dbReference>
<dbReference type="AlphaFoldDB" id="H6RF07"/>
<dbReference type="SUPFAM" id="SSF51161">
    <property type="entry name" value="Trimeric LpxA-like enzymes"/>
    <property type="match status" value="1"/>
</dbReference>
<dbReference type="Pfam" id="PF00132">
    <property type="entry name" value="Hexapep"/>
    <property type="match status" value="2"/>
</dbReference>
<dbReference type="PANTHER" id="PTHR13061">
    <property type="entry name" value="DYNACTIN SUBUNIT P25"/>
    <property type="match status" value="1"/>
</dbReference>
<dbReference type="InterPro" id="IPR011004">
    <property type="entry name" value="Trimer_LpxA-like_sf"/>
</dbReference>
<accession>H6RF07</accession>
<reference evidence="1" key="2">
    <citation type="submission" date="2012-02" db="EMBL/GenBank/DDBJ databases">
        <authorList>
            <person name="Genoscope - CEA"/>
        </authorList>
    </citation>
    <scope>NUCLEOTIDE SEQUENCE</scope>
</reference>
<dbReference type="EMBL" id="FO117585">
    <property type="protein sequence ID" value="CCF99618.1"/>
    <property type="molecule type" value="Genomic_DNA"/>
</dbReference>
<dbReference type="CDD" id="cd04745">
    <property type="entry name" value="LbH_paaY_like"/>
    <property type="match status" value="1"/>
</dbReference>
<dbReference type="InterPro" id="IPR001451">
    <property type="entry name" value="Hexapep"/>
</dbReference>
<protein>
    <submittedName>
        <fullName evidence="1">Carnitine operon, CaiE-like protein</fullName>
    </submittedName>
</protein>
<dbReference type="PANTHER" id="PTHR13061:SF29">
    <property type="entry name" value="GAMMA CARBONIC ANHYDRASE-LIKE 1, MITOCHONDRIAL-RELATED"/>
    <property type="match status" value="1"/>
</dbReference>
<organism evidence="1">
    <name type="scientific">uncultured Flavobacteriia bacterium</name>
    <dbReference type="NCBI Taxonomy" id="212695"/>
    <lineage>
        <taxon>Bacteria</taxon>
        <taxon>Pseudomonadati</taxon>
        <taxon>Bacteroidota</taxon>
        <taxon>Flavobacteriia</taxon>
        <taxon>environmental samples</taxon>
    </lineage>
</organism>
<proteinExistence type="predicted"/>
<reference evidence="1" key="1">
    <citation type="journal article" date="2012" name="Environ. Microbiol.">
        <title>Genomic content of uncultured Bacteroidetes from contrasting oceanic provinces in the North Atlantic Ocean.</title>
        <authorList>
            <person name="Gomez-Pereira P.R."/>
            <person name="Schuler M."/>
            <person name="Fuchs B.M."/>
            <person name="Bennke C."/>
            <person name="Teeling H."/>
            <person name="Waldmann J."/>
            <person name="Richter M."/>
            <person name="Barbe V."/>
            <person name="Bataille E."/>
            <person name="Glockner F.O."/>
            <person name="Amann R."/>
        </authorList>
    </citation>
    <scope>NUCLEOTIDE SEQUENCE</scope>
</reference>
<evidence type="ECO:0000313" key="1">
    <source>
        <dbReference type="EMBL" id="CCF99618.1"/>
    </source>
</evidence>
<dbReference type="Gene3D" id="2.160.10.10">
    <property type="entry name" value="Hexapeptide repeat proteins"/>
    <property type="match status" value="1"/>
</dbReference>
<gene>
    <name evidence="1" type="ORF">VIS_S18BPA60016</name>
</gene>
<sequence>MVYAFRNMVPVVHPTAFVHPQATLIGHVTVGPDCYVGPHAVLRGDWGKIELERGVNVQEGCVIHMFPGTTVHLAEGAHVGHGAMVHGATLGKNCMIGMNAVILDDAVIGEECIVGALALVKARSVFEPRSLVVGHPAEVKGQVSDAMVAHKTEGTALYQRLPADCHDSMVEVEALAEAPQDRVEDFPSFETWQKRKAKTS</sequence>
<name>H6RF07_9BACT</name>